<proteinExistence type="predicted"/>
<sequence>MRPFDRRRRPLLSRRRREATAPGLRCARGPVSRRRRSNFDSGGGVEGGESRNLVQLEARQFGDITTSEIFSVKVSTGSAPVAVRTNTRLRSRRPFLGTVSERCFPSAGPAGSGPRVATRAPRSDRALGSVGAAAPGPFVPRGCAGGPRVGVSINLAAGRSYSRLWASEAGCSFGRAFVDSPPRGRALRAKSLRDRAPRAKPSACLGGALSGAQLRASKLSLFGGGCSPETNGLARQRSPGALLMLPG</sequence>
<comment type="caution">
    <text evidence="1">The sequence shown here is derived from an EMBL/GenBank/DDBJ whole genome shotgun (WGS) entry which is preliminary data.</text>
</comment>
<accession>A0AC60NTR7</accession>
<protein>
    <submittedName>
        <fullName evidence="1">Uncharacterized protein</fullName>
    </submittedName>
</protein>
<reference evidence="1 2" key="1">
    <citation type="journal article" date="2020" name="Cell">
        <title>Large-Scale Comparative Analyses of Tick Genomes Elucidate Their Genetic Diversity and Vector Capacities.</title>
        <authorList>
            <consortium name="Tick Genome and Microbiome Consortium (TIGMIC)"/>
            <person name="Jia N."/>
            <person name="Wang J."/>
            <person name="Shi W."/>
            <person name="Du L."/>
            <person name="Sun Y."/>
            <person name="Zhan W."/>
            <person name="Jiang J.F."/>
            <person name="Wang Q."/>
            <person name="Zhang B."/>
            <person name="Ji P."/>
            <person name="Bell-Sakyi L."/>
            <person name="Cui X.M."/>
            <person name="Yuan T.T."/>
            <person name="Jiang B.G."/>
            <person name="Yang W.F."/>
            <person name="Lam T.T."/>
            <person name="Chang Q.C."/>
            <person name="Ding S.J."/>
            <person name="Wang X.J."/>
            <person name="Zhu J.G."/>
            <person name="Ruan X.D."/>
            <person name="Zhao L."/>
            <person name="Wei J.T."/>
            <person name="Ye R.Z."/>
            <person name="Que T.C."/>
            <person name="Du C.H."/>
            <person name="Zhou Y.H."/>
            <person name="Cheng J.X."/>
            <person name="Dai P.F."/>
            <person name="Guo W.B."/>
            <person name="Han X.H."/>
            <person name="Huang E.J."/>
            <person name="Li L.F."/>
            <person name="Wei W."/>
            <person name="Gao Y.C."/>
            <person name="Liu J.Z."/>
            <person name="Shao H.Z."/>
            <person name="Wang X."/>
            <person name="Wang C.C."/>
            <person name="Yang T.C."/>
            <person name="Huo Q.B."/>
            <person name="Li W."/>
            <person name="Chen H.Y."/>
            <person name="Chen S.E."/>
            <person name="Zhou L.G."/>
            <person name="Ni X.B."/>
            <person name="Tian J.H."/>
            <person name="Sheng Y."/>
            <person name="Liu T."/>
            <person name="Pan Y.S."/>
            <person name="Xia L.Y."/>
            <person name="Li J."/>
            <person name="Zhao F."/>
            <person name="Cao W.C."/>
        </authorList>
    </citation>
    <scope>NUCLEOTIDE SEQUENCE [LARGE SCALE GENOMIC DNA]</scope>
    <source>
        <strain evidence="1">Iper-2018</strain>
    </source>
</reference>
<name>A0AC60NTR7_IXOPE</name>
<organism evidence="1 2">
    <name type="scientific">Ixodes persulcatus</name>
    <name type="common">Taiga tick</name>
    <dbReference type="NCBI Taxonomy" id="34615"/>
    <lineage>
        <taxon>Eukaryota</taxon>
        <taxon>Metazoa</taxon>
        <taxon>Ecdysozoa</taxon>
        <taxon>Arthropoda</taxon>
        <taxon>Chelicerata</taxon>
        <taxon>Arachnida</taxon>
        <taxon>Acari</taxon>
        <taxon>Parasitiformes</taxon>
        <taxon>Ixodida</taxon>
        <taxon>Ixodoidea</taxon>
        <taxon>Ixodidae</taxon>
        <taxon>Ixodinae</taxon>
        <taxon>Ixodes</taxon>
    </lineage>
</organism>
<dbReference type="EMBL" id="JABSTQ010011516">
    <property type="protein sequence ID" value="KAG0410527.1"/>
    <property type="molecule type" value="Genomic_DNA"/>
</dbReference>
<evidence type="ECO:0000313" key="2">
    <source>
        <dbReference type="Proteomes" id="UP000805193"/>
    </source>
</evidence>
<keyword evidence="2" id="KW-1185">Reference proteome</keyword>
<gene>
    <name evidence="1" type="ORF">HPB47_012385</name>
</gene>
<evidence type="ECO:0000313" key="1">
    <source>
        <dbReference type="EMBL" id="KAG0410527.1"/>
    </source>
</evidence>
<dbReference type="Proteomes" id="UP000805193">
    <property type="component" value="Unassembled WGS sequence"/>
</dbReference>